<dbReference type="GO" id="GO:0005634">
    <property type="term" value="C:nucleus"/>
    <property type="evidence" value="ECO:0007669"/>
    <property type="project" value="UniProtKB-SubCell"/>
</dbReference>
<keyword evidence="6" id="KW-0156">Chromatin regulator</keyword>
<organism evidence="10">
    <name type="scientific">Soboliphyme baturini</name>
    <dbReference type="NCBI Taxonomy" id="241478"/>
    <lineage>
        <taxon>Eukaryota</taxon>
        <taxon>Metazoa</taxon>
        <taxon>Ecdysozoa</taxon>
        <taxon>Nematoda</taxon>
        <taxon>Enoplea</taxon>
        <taxon>Dorylaimia</taxon>
        <taxon>Dioctophymatida</taxon>
        <taxon>Dioctophymatoidea</taxon>
        <taxon>Soboliphymatidae</taxon>
        <taxon>Soboliphyme</taxon>
    </lineage>
</organism>
<keyword evidence="5 6" id="KW-0539">Nucleus</keyword>
<dbReference type="OrthoDB" id="10266039at2759"/>
<dbReference type="GO" id="GO:0061630">
    <property type="term" value="F:ubiquitin protein ligase activity"/>
    <property type="evidence" value="ECO:0007669"/>
    <property type="project" value="UniProtKB-EC"/>
</dbReference>
<evidence type="ECO:0000256" key="4">
    <source>
        <dbReference type="ARBA" id="ARBA00022833"/>
    </source>
</evidence>
<protein>
    <recommendedName>
        <fullName evidence="6">E3 ubiquitin protein ligase</fullName>
        <ecNumber evidence="6">2.3.2.27</ecNumber>
    </recommendedName>
</protein>
<comment type="pathway">
    <text evidence="6">Protein modification; protein ubiquitination.</text>
</comment>
<gene>
    <name evidence="8" type="ORF">SBAD_LOCUS12149</name>
</gene>
<keyword evidence="6" id="KW-0833">Ubl conjugation pathway</keyword>
<evidence type="ECO:0000256" key="6">
    <source>
        <dbReference type="RuleBase" id="RU365038"/>
    </source>
</evidence>
<reference evidence="8 9" key="2">
    <citation type="submission" date="2018-11" db="EMBL/GenBank/DDBJ databases">
        <authorList>
            <consortium name="Pathogen Informatics"/>
        </authorList>
    </citation>
    <scope>NUCLEOTIDE SEQUENCE [LARGE SCALE GENOMIC DNA]</scope>
</reference>
<comment type="catalytic activity">
    <reaction evidence="6">
        <text>S-ubiquitinyl-[E2 ubiquitin-conjugating enzyme]-L-cysteine + [acceptor protein]-L-lysine = [E2 ubiquitin-conjugating enzyme]-L-cysteine + N(6)-ubiquitinyl-[acceptor protein]-L-lysine.</text>
        <dbReference type="EC" id="2.3.2.27"/>
    </reaction>
</comment>
<reference evidence="10" key="1">
    <citation type="submission" date="2016-06" db="UniProtKB">
        <authorList>
            <consortium name="WormBaseParasite"/>
        </authorList>
    </citation>
    <scope>IDENTIFICATION</scope>
</reference>
<dbReference type="GO" id="GO:0008270">
    <property type="term" value="F:zinc ion binding"/>
    <property type="evidence" value="ECO:0007669"/>
    <property type="project" value="UniProtKB-KW"/>
</dbReference>
<evidence type="ECO:0000313" key="9">
    <source>
        <dbReference type="Proteomes" id="UP000270296"/>
    </source>
</evidence>
<keyword evidence="4 6" id="KW-0862">Zinc</keyword>
<evidence type="ECO:0000256" key="5">
    <source>
        <dbReference type="ARBA" id="ARBA00023242"/>
    </source>
</evidence>
<evidence type="ECO:0000313" key="8">
    <source>
        <dbReference type="EMBL" id="VDP45893.1"/>
    </source>
</evidence>
<dbReference type="WBParaSite" id="SBAD_0001255401-mRNA-1">
    <property type="protein sequence ID" value="SBAD_0001255401-mRNA-1"/>
    <property type="gene ID" value="SBAD_0001255401"/>
</dbReference>
<dbReference type="EC" id="2.3.2.27" evidence="6"/>
<keyword evidence="9" id="KW-1185">Reference proteome</keyword>
<comment type="similarity">
    <text evidence="6">Belongs to the BRE1 family.</text>
</comment>
<evidence type="ECO:0000256" key="3">
    <source>
        <dbReference type="ARBA" id="ARBA00022771"/>
    </source>
</evidence>
<dbReference type="GO" id="GO:0016567">
    <property type="term" value="P:protein ubiquitination"/>
    <property type="evidence" value="ECO:0007669"/>
    <property type="project" value="UniProtKB-UniRule"/>
</dbReference>
<evidence type="ECO:0000256" key="2">
    <source>
        <dbReference type="ARBA" id="ARBA00022723"/>
    </source>
</evidence>
<comment type="subcellular location">
    <subcellularLocation>
        <location evidence="1 6">Nucleus</location>
    </subcellularLocation>
</comment>
<accession>A0A183J8F1</accession>
<dbReference type="Proteomes" id="UP000270296">
    <property type="component" value="Unassembled WGS sequence"/>
</dbReference>
<dbReference type="AlphaFoldDB" id="A0A183J8F1"/>
<feature type="coiled-coil region" evidence="7">
    <location>
        <begin position="97"/>
        <end position="134"/>
    </location>
</feature>
<evidence type="ECO:0000256" key="7">
    <source>
        <dbReference type="SAM" id="Coils"/>
    </source>
</evidence>
<name>A0A183J8F1_9BILA</name>
<dbReference type="PANTHER" id="PTHR23163:SF0">
    <property type="entry name" value="E3 UBIQUITIN-PROTEIN LIGASE BRE1"/>
    <property type="match status" value="1"/>
</dbReference>
<keyword evidence="3 6" id="KW-0863">Zinc-finger</keyword>
<evidence type="ECO:0000256" key="1">
    <source>
        <dbReference type="ARBA" id="ARBA00004123"/>
    </source>
</evidence>
<dbReference type="InterPro" id="IPR013956">
    <property type="entry name" value="E3_ubiquit_lig_Bre1"/>
</dbReference>
<dbReference type="GO" id="GO:0033503">
    <property type="term" value="C:HULC complex"/>
    <property type="evidence" value="ECO:0007669"/>
    <property type="project" value="TreeGrafter"/>
</dbReference>
<feature type="coiled-coil region" evidence="7">
    <location>
        <begin position="26"/>
        <end position="53"/>
    </location>
</feature>
<proteinExistence type="inferred from homology"/>
<keyword evidence="6 7" id="KW-0175">Coiled coil</keyword>
<keyword evidence="2 6" id="KW-0479">Metal-binding</keyword>
<dbReference type="GO" id="GO:0006325">
    <property type="term" value="P:chromatin organization"/>
    <property type="evidence" value="ECO:0007669"/>
    <property type="project" value="UniProtKB-KW"/>
</dbReference>
<dbReference type="PANTHER" id="PTHR23163">
    <property type="entry name" value="RING FINGER PROTEIN-RELATED"/>
    <property type="match status" value="1"/>
</dbReference>
<evidence type="ECO:0000313" key="10">
    <source>
        <dbReference type="WBParaSite" id="SBAD_0001255401-mRNA-1"/>
    </source>
</evidence>
<sequence length="142" mass="16414">MEEFVSTLQMKNRSCDLKRAKAVDQFAAMNTQIEEWKSRVEDLEYEVEKSHMREEQLDYRLAEVVNQLQVAQNATVNSNADKSESSSVSCDRFEELQANLQEQSALAQSRLEELQDINERYKEALTAIETLKSQCADLNQFL</sequence>
<dbReference type="EMBL" id="UZAM01017077">
    <property type="protein sequence ID" value="VDP45893.1"/>
    <property type="molecule type" value="Genomic_DNA"/>
</dbReference>
<keyword evidence="6" id="KW-0808">Transferase</keyword>